<dbReference type="AlphaFoldDB" id="V8NKM3"/>
<dbReference type="PANTHER" id="PTHR45828:SF32">
    <property type="entry name" value="SI:DKEY-251I10.2"/>
    <property type="match status" value="1"/>
</dbReference>
<accession>V8NKM3</accession>
<reference evidence="3 4" key="1">
    <citation type="journal article" date="2013" name="Proc. Natl. Acad. Sci. U.S.A.">
        <title>The king cobra genome reveals dynamic gene evolution and adaptation in the snake venom system.</title>
        <authorList>
            <person name="Vonk F.J."/>
            <person name="Casewell N.R."/>
            <person name="Henkel C.V."/>
            <person name="Heimberg A.M."/>
            <person name="Jansen H.J."/>
            <person name="McCleary R.J."/>
            <person name="Kerkkamp H.M."/>
            <person name="Vos R.A."/>
            <person name="Guerreiro I."/>
            <person name="Calvete J.J."/>
            <person name="Wuster W."/>
            <person name="Woods A.E."/>
            <person name="Logan J.M."/>
            <person name="Harrison R.A."/>
            <person name="Castoe T.A."/>
            <person name="de Koning A.P."/>
            <person name="Pollock D.D."/>
            <person name="Yandell M."/>
            <person name="Calderon D."/>
            <person name="Renjifo C."/>
            <person name="Currier R.B."/>
            <person name="Salgado D."/>
            <person name="Pla D."/>
            <person name="Sanz L."/>
            <person name="Hyder A.S."/>
            <person name="Ribeiro J.M."/>
            <person name="Arntzen J.W."/>
            <person name="van den Thillart G.E."/>
            <person name="Boetzer M."/>
            <person name="Pirovano W."/>
            <person name="Dirks R.P."/>
            <person name="Spaink H.P."/>
            <person name="Duboule D."/>
            <person name="McGlinn E."/>
            <person name="Kini R.M."/>
            <person name="Richardson M.K."/>
        </authorList>
    </citation>
    <scope>NUCLEOTIDE SEQUENCE</scope>
    <source>
        <tissue evidence="3">Blood</tissue>
    </source>
</reference>
<proteinExistence type="predicted"/>
<sequence>MGKWWGPDTGLFSTLLNHHFASKNAFEDRGPQNTHFGFDFGNLNDEIDTGCGSRDGLPACRDAPADSGYNLVHGIFDHSTNNRGRCLLDVFFLLLLIFLLLRNYYLSFFLSLENSYFFFGRQEIEQANLFFLHIMACWNRLSVAILAFWTILGSNHAFPDGAPESACKNMLPVHIGVQPQTVPSPYELSVSTPSFRNGQPVNVQILGAAYRGLLLEARSFHPAAALGLWQTPPNNTRFLQCSGNLQGAITHSNTNLKMNLVYSWLPPPLHCPRVVYFVATVAQSHDVYWTQVKSKVIWRSEYHQIPSRKATDSFFMPAPGIPARLTLFLSLQILKPHVEWEHLGDNFPLLRELPACYS</sequence>
<dbReference type="GO" id="GO:0016020">
    <property type="term" value="C:membrane"/>
    <property type="evidence" value="ECO:0007669"/>
    <property type="project" value="TreeGrafter"/>
</dbReference>
<feature type="transmembrane region" description="Helical" evidence="1">
    <location>
        <begin position="86"/>
        <end position="110"/>
    </location>
</feature>
<protein>
    <recommendedName>
        <fullName evidence="2">Reelin domain-containing protein</fullName>
    </recommendedName>
</protein>
<evidence type="ECO:0000313" key="3">
    <source>
        <dbReference type="EMBL" id="ETE62506.1"/>
    </source>
</evidence>
<feature type="transmembrane region" description="Helical" evidence="1">
    <location>
        <begin position="130"/>
        <end position="152"/>
    </location>
</feature>
<dbReference type="PROSITE" id="PS51019">
    <property type="entry name" value="REELIN"/>
    <property type="match status" value="1"/>
</dbReference>
<evidence type="ECO:0000313" key="4">
    <source>
        <dbReference type="Proteomes" id="UP000018936"/>
    </source>
</evidence>
<keyword evidence="4" id="KW-1185">Reference proteome</keyword>
<comment type="caution">
    <text evidence="3">The sequence shown here is derived from an EMBL/GenBank/DDBJ whole genome shotgun (WGS) entry which is preliminary data.</text>
</comment>
<dbReference type="Gene3D" id="2.60.40.4060">
    <property type="entry name" value="Reeler domain"/>
    <property type="match status" value="1"/>
</dbReference>
<feature type="domain" description="Reelin" evidence="2">
    <location>
        <begin position="152"/>
        <end position="313"/>
    </location>
</feature>
<dbReference type="Proteomes" id="UP000018936">
    <property type="component" value="Unassembled WGS sequence"/>
</dbReference>
<dbReference type="OrthoDB" id="6418377at2759"/>
<dbReference type="InterPro" id="IPR042307">
    <property type="entry name" value="Reeler_sf"/>
</dbReference>
<keyword evidence="1" id="KW-0812">Transmembrane</keyword>
<dbReference type="CDD" id="cd08544">
    <property type="entry name" value="Reeler"/>
    <property type="match status" value="1"/>
</dbReference>
<evidence type="ECO:0000259" key="2">
    <source>
        <dbReference type="PROSITE" id="PS51019"/>
    </source>
</evidence>
<name>V8NKM3_OPHHA</name>
<dbReference type="PANTHER" id="PTHR45828">
    <property type="entry name" value="CYTOCHROME B561/FERRIC REDUCTASE TRANSMEMBRANE"/>
    <property type="match status" value="1"/>
</dbReference>
<dbReference type="InterPro" id="IPR051237">
    <property type="entry name" value="Ferric-chelate_Red/DefProt"/>
</dbReference>
<evidence type="ECO:0000256" key="1">
    <source>
        <dbReference type="SAM" id="Phobius"/>
    </source>
</evidence>
<gene>
    <name evidence="3" type="ORF">L345_11738</name>
</gene>
<feature type="non-terminal residue" evidence="3">
    <location>
        <position position="1"/>
    </location>
</feature>
<organism evidence="3 4">
    <name type="scientific">Ophiophagus hannah</name>
    <name type="common">King cobra</name>
    <name type="synonym">Naja hannah</name>
    <dbReference type="NCBI Taxonomy" id="8665"/>
    <lineage>
        <taxon>Eukaryota</taxon>
        <taxon>Metazoa</taxon>
        <taxon>Chordata</taxon>
        <taxon>Craniata</taxon>
        <taxon>Vertebrata</taxon>
        <taxon>Euteleostomi</taxon>
        <taxon>Lepidosauria</taxon>
        <taxon>Squamata</taxon>
        <taxon>Bifurcata</taxon>
        <taxon>Unidentata</taxon>
        <taxon>Episquamata</taxon>
        <taxon>Toxicofera</taxon>
        <taxon>Serpentes</taxon>
        <taxon>Colubroidea</taxon>
        <taxon>Elapidae</taxon>
        <taxon>Elapinae</taxon>
        <taxon>Ophiophagus</taxon>
    </lineage>
</organism>
<keyword evidence="1" id="KW-1133">Transmembrane helix</keyword>
<keyword evidence="1" id="KW-0472">Membrane</keyword>
<dbReference type="Pfam" id="PF02014">
    <property type="entry name" value="Reeler"/>
    <property type="match status" value="1"/>
</dbReference>
<dbReference type="EMBL" id="AZIM01003207">
    <property type="protein sequence ID" value="ETE62506.1"/>
    <property type="molecule type" value="Genomic_DNA"/>
</dbReference>
<dbReference type="InterPro" id="IPR002861">
    <property type="entry name" value="Reeler_dom"/>
</dbReference>